<name>A0A484DRM6_PERFV</name>
<evidence type="ECO:0000256" key="2">
    <source>
        <dbReference type="SAM" id="SignalP"/>
    </source>
</evidence>
<dbReference type="Gene3D" id="3.10.100.10">
    <property type="entry name" value="Mannose-Binding Protein A, subunit A"/>
    <property type="match status" value="1"/>
</dbReference>
<dbReference type="PANTHER" id="PTHR22803">
    <property type="entry name" value="MANNOSE, PHOSPHOLIPASE, LECTIN RECEPTOR RELATED"/>
    <property type="match status" value="1"/>
</dbReference>
<dbReference type="InterPro" id="IPR001304">
    <property type="entry name" value="C-type_lectin-like"/>
</dbReference>
<dbReference type="PROSITE" id="PS50041">
    <property type="entry name" value="C_TYPE_LECTIN_2"/>
    <property type="match status" value="1"/>
</dbReference>
<keyword evidence="1" id="KW-1015">Disulfide bond</keyword>
<evidence type="ECO:0000256" key="1">
    <source>
        <dbReference type="ARBA" id="ARBA00023157"/>
    </source>
</evidence>
<evidence type="ECO:0000313" key="5">
    <source>
        <dbReference type="Proteomes" id="UP000295070"/>
    </source>
</evidence>
<dbReference type="InterPro" id="IPR016187">
    <property type="entry name" value="CTDL_fold"/>
</dbReference>
<feature type="chain" id="PRO_5019740222" description="C-type lectin domain-containing protein" evidence="2">
    <location>
        <begin position="25"/>
        <end position="180"/>
    </location>
</feature>
<dbReference type="AlphaFoldDB" id="A0A484DRM6"/>
<evidence type="ECO:0000313" key="4">
    <source>
        <dbReference type="EMBL" id="TDH17400.1"/>
    </source>
</evidence>
<proteinExistence type="predicted"/>
<reference evidence="4 5" key="1">
    <citation type="submission" date="2019-01" db="EMBL/GenBank/DDBJ databases">
        <title>A chromosome-scale genome assembly of the yellow perch, Perca flavescens.</title>
        <authorList>
            <person name="Feron R."/>
            <person name="Morvezen R."/>
            <person name="Bestin A."/>
            <person name="Haffray P."/>
            <person name="Klopp C."/>
            <person name="Zahm M."/>
            <person name="Cabau C."/>
            <person name="Roques C."/>
            <person name="Donnadieu C."/>
            <person name="Bouchez O."/>
            <person name="Christie M."/>
            <person name="Larson W."/>
            <person name="Guiguen Y."/>
        </authorList>
    </citation>
    <scope>NUCLEOTIDE SEQUENCE [LARGE SCALE GENOMIC DNA]</scope>
    <source>
        <strain evidence="4">YP-PL-M2</strain>
        <tissue evidence="4">Blood</tissue>
    </source>
</reference>
<dbReference type="PROSITE" id="PS00615">
    <property type="entry name" value="C_TYPE_LECTIN_1"/>
    <property type="match status" value="1"/>
</dbReference>
<keyword evidence="5" id="KW-1185">Reference proteome</keyword>
<dbReference type="InterPro" id="IPR050111">
    <property type="entry name" value="C-type_lectin/snaclec_domain"/>
</dbReference>
<dbReference type="InterPro" id="IPR018378">
    <property type="entry name" value="C-type_lectin_CS"/>
</dbReference>
<dbReference type="InterPro" id="IPR016186">
    <property type="entry name" value="C-type_lectin-like/link_sf"/>
</dbReference>
<dbReference type="SUPFAM" id="SSF56436">
    <property type="entry name" value="C-type lectin-like"/>
    <property type="match status" value="1"/>
</dbReference>
<protein>
    <recommendedName>
        <fullName evidence="3">C-type lectin domain-containing protein</fullName>
    </recommendedName>
</protein>
<dbReference type="PRINTS" id="PR01504">
    <property type="entry name" value="PNCREATITSAP"/>
</dbReference>
<organism evidence="4 5">
    <name type="scientific">Perca flavescens</name>
    <name type="common">American yellow perch</name>
    <name type="synonym">Morone flavescens</name>
    <dbReference type="NCBI Taxonomy" id="8167"/>
    <lineage>
        <taxon>Eukaryota</taxon>
        <taxon>Metazoa</taxon>
        <taxon>Chordata</taxon>
        <taxon>Craniata</taxon>
        <taxon>Vertebrata</taxon>
        <taxon>Euteleostomi</taxon>
        <taxon>Actinopterygii</taxon>
        <taxon>Neopterygii</taxon>
        <taxon>Teleostei</taxon>
        <taxon>Neoteleostei</taxon>
        <taxon>Acanthomorphata</taxon>
        <taxon>Eupercaria</taxon>
        <taxon>Perciformes</taxon>
        <taxon>Percoidei</taxon>
        <taxon>Percidae</taxon>
        <taxon>Percinae</taxon>
        <taxon>Perca</taxon>
    </lineage>
</organism>
<dbReference type="CDD" id="cd00037">
    <property type="entry name" value="CLECT"/>
    <property type="match status" value="1"/>
</dbReference>
<dbReference type="SMART" id="SM00034">
    <property type="entry name" value="CLECT"/>
    <property type="match status" value="1"/>
</dbReference>
<accession>A0A484DRM6</accession>
<dbReference type="Proteomes" id="UP000295070">
    <property type="component" value="Chromosome 1"/>
</dbReference>
<dbReference type="EMBL" id="SCKG01000001">
    <property type="protein sequence ID" value="TDH17400.1"/>
    <property type="molecule type" value="Genomic_DNA"/>
</dbReference>
<evidence type="ECO:0000259" key="3">
    <source>
        <dbReference type="PROSITE" id="PS50041"/>
    </source>
</evidence>
<gene>
    <name evidence="4" type="ORF">EPR50_G00009510</name>
</gene>
<feature type="signal peptide" evidence="2">
    <location>
        <begin position="1"/>
        <end position="24"/>
    </location>
</feature>
<feature type="domain" description="C-type lectin" evidence="3">
    <location>
        <begin position="52"/>
        <end position="177"/>
    </location>
</feature>
<dbReference type="STRING" id="8167.A0A484DRM6"/>
<comment type="caution">
    <text evidence="4">The sequence shown here is derived from an EMBL/GenBank/DDBJ whole genome shotgun (WGS) entry which is preliminary data.</text>
</comment>
<keyword evidence="2" id="KW-0732">Signal</keyword>
<sequence>MRPVGVTALLLLVVLMFMFDSAAGDPAEMCKTKYPATPCKNTNLGEGWSQMGNNRCVKAFYNTQHLTHSDAEITCRKYPNGHLVSIHSDVERSQVECAMYRATPGKAHYWIGYYLFQSDAYRYWAWTDDSKFDYRSWAPGQPDNSFSNREYCVEMNYWDWGLWNDAVCNQQKPYVCAVRV</sequence>
<dbReference type="Pfam" id="PF00059">
    <property type="entry name" value="Lectin_C"/>
    <property type="match status" value="1"/>
</dbReference>